<gene>
    <name evidence="1" type="ORF">RED65_00945</name>
</gene>
<dbReference type="HOGENOM" id="CLU_2876764_0_0_6"/>
<keyword evidence="2" id="KW-1185">Reference proteome</keyword>
<dbReference type="EMBL" id="AAQH01000002">
    <property type="protein sequence ID" value="EAT13283.1"/>
    <property type="molecule type" value="Genomic_DNA"/>
</dbReference>
<dbReference type="Proteomes" id="UP000004263">
    <property type="component" value="Unassembled WGS sequence"/>
</dbReference>
<dbReference type="STRING" id="207949.RED65_00945"/>
<reference evidence="1 2" key="1">
    <citation type="submission" date="2006-03" db="EMBL/GenBank/DDBJ databases">
        <authorList>
            <person name="Pinhassi J."/>
            <person name="Pedros-Alio C."/>
            <person name="Ferriera S."/>
            <person name="Johnson J."/>
            <person name="Kravitz S."/>
            <person name="Halpern A."/>
            <person name="Remington K."/>
            <person name="Beeson K."/>
            <person name="Tran B."/>
            <person name="Rogers Y.-H."/>
            <person name="Friedman R."/>
            <person name="Venter J.C."/>
        </authorList>
    </citation>
    <scope>NUCLEOTIDE SEQUENCE [LARGE SCALE GENOMIC DNA]</scope>
    <source>
        <strain evidence="1 2">RED65</strain>
    </source>
</reference>
<protein>
    <submittedName>
        <fullName evidence="1">Uncharacterized protein</fullName>
    </submittedName>
</protein>
<accession>Q1N4Z5</accession>
<dbReference type="RefSeq" id="WP_007017667.1">
    <property type="nucleotide sequence ID" value="NZ_CH724114.1"/>
</dbReference>
<sequence>MLKALLILLPIGAVSVTISALINEEYLRLFLAALMMFAFVDVKRKIEAEEAEKEGEPLSKNSE</sequence>
<name>Q1N4Z5_9GAMM</name>
<evidence type="ECO:0000313" key="1">
    <source>
        <dbReference type="EMBL" id="EAT13283.1"/>
    </source>
</evidence>
<evidence type="ECO:0000313" key="2">
    <source>
        <dbReference type="Proteomes" id="UP000004263"/>
    </source>
</evidence>
<proteinExistence type="predicted"/>
<dbReference type="AlphaFoldDB" id="Q1N4Z5"/>
<organism evidence="1 2">
    <name type="scientific">Bermanella marisrubri</name>
    <dbReference type="NCBI Taxonomy" id="207949"/>
    <lineage>
        <taxon>Bacteria</taxon>
        <taxon>Pseudomonadati</taxon>
        <taxon>Pseudomonadota</taxon>
        <taxon>Gammaproteobacteria</taxon>
        <taxon>Oceanospirillales</taxon>
        <taxon>Oceanospirillaceae</taxon>
        <taxon>Bermanella</taxon>
    </lineage>
</organism>
<comment type="caution">
    <text evidence="1">The sequence shown here is derived from an EMBL/GenBank/DDBJ whole genome shotgun (WGS) entry which is preliminary data.</text>
</comment>